<sequence length="81" mass="9345">MIKSIKELFFNKEMREHINNVEQVFNAIAKEEGSNENMLDWINENLKAVEEDGVLEGLSDREKFLFSFAALSSSLQDMLMS</sequence>
<proteinExistence type="predicted"/>
<dbReference type="RefSeq" id="WP_012047821.1">
    <property type="nucleotide sequence ID" value="NC_025146.1"/>
</dbReference>
<geneLocation type="plasmid" evidence="1">
    <name>pCB111</name>
</geneLocation>
<dbReference type="EMBL" id="AB855771">
    <property type="protein sequence ID" value="BAP25647.1"/>
    <property type="molecule type" value="Genomic_DNA"/>
</dbReference>
<keyword evidence="1" id="KW-0614">Plasmid</keyword>
<dbReference type="GeneID" id="5186620"/>
<accession>A0A077K2C5</accession>
<name>A0A077K2C5_CLOBO</name>
<protein>
    <submittedName>
        <fullName evidence="1">Uncharacterized protein</fullName>
    </submittedName>
</protein>
<reference evidence="1" key="1">
    <citation type="submission" date="2013-09" db="EMBL/GenBank/DDBJ databases">
        <title>Analysis of type B2 neurotoxin-encoding plasmid in Clostridium botulinum.</title>
        <authorList>
            <person name="Hosomi K."/>
            <person name="Sakaguchi Y."/>
            <person name="Gotoh K."/>
            <person name="Nakamura K."/>
            <person name="Kohda T."/>
            <person name="Mukamoto M."/>
            <person name="Iida T."/>
            <person name="Kozaki S."/>
        </authorList>
    </citation>
    <scope>NUCLEOTIDE SEQUENCE</scope>
    <source>
        <strain evidence="1">111</strain>
        <plasmid evidence="1">pCB111</plasmid>
    </source>
</reference>
<organism evidence="1">
    <name type="scientific">Clostridium botulinum</name>
    <dbReference type="NCBI Taxonomy" id="1491"/>
    <lineage>
        <taxon>Bacteria</taxon>
        <taxon>Bacillati</taxon>
        <taxon>Bacillota</taxon>
        <taxon>Clostridia</taxon>
        <taxon>Eubacteriales</taxon>
        <taxon>Clostridiaceae</taxon>
        <taxon>Clostridium</taxon>
    </lineage>
</organism>
<evidence type="ECO:0000313" key="1">
    <source>
        <dbReference type="EMBL" id="BAP25647.1"/>
    </source>
</evidence>
<dbReference type="AlphaFoldDB" id="A0A077K2C5"/>